<protein>
    <recommendedName>
        <fullName evidence="4">YheO-like domain-containing protein</fullName>
    </recommendedName>
</protein>
<dbReference type="PANTHER" id="PTHR35568:SF1">
    <property type="entry name" value="TRANSCRIPTIONAL REGULATOR DAUR"/>
    <property type="match status" value="1"/>
</dbReference>
<dbReference type="AlphaFoldDB" id="A0A381XNF3"/>
<accession>A0A381XNF3</accession>
<dbReference type="EMBL" id="UINC01015801">
    <property type="protein sequence ID" value="SVA66279.1"/>
    <property type="molecule type" value="Genomic_DNA"/>
</dbReference>
<proteinExistence type="predicted"/>
<evidence type="ECO:0008006" key="4">
    <source>
        <dbReference type="Google" id="ProtNLM"/>
    </source>
</evidence>
<evidence type="ECO:0000259" key="1">
    <source>
        <dbReference type="Pfam" id="PF08348"/>
    </source>
</evidence>
<feature type="domain" description="YheO-like" evidence="1">
    <location>
        <begin position="16"/>
        <end position="124"/>
    </location>
</feature>
<sequence length="221" mass="25321">MSVKNLKTANDHIFDHYTRVGEIISEKFSPYLEVIIHDLRNPEHSIIAIFNSHITGRKIGDGTSDIGYKKLANELPDKIVNYENKSPSGSKMKSSSLTIRDEHNKIIGSMAFNFDLAPFENIQEFFNTITKTNISQLGDFPKQEQFFMWDIRDELEQELNKYIIANRLQGKALTKKDKLNVVSIMNKRGHIKKRGSVSILSELLAITRPTLYKYIKDIDSG</sequence>
<feature type="domain" description="Transcriptional regulator DauR-like HTH" evidence="2">
    <location>
        <begin position="159"/>
        <end position="216"/>
    </location>
</feature>
<organism evidence="3">
    <name type="scientific">marine metagenome</name>
    <dbReference type="NCBI Taxonomy" id="408172"/>
    <lineage>
        <taxon>unclassified sequences</taxon>
        <taxon>metagenomes</taxon>
        <taxon>ecological metagenomes</taxon>
    </lineage>
</organism>
<evidence type="ECO:0000313" key="3">
    <source>
        <dbReference type="EMBL" id="SVA66279.1"/>
    </source>
</evidence>
<name>A0A381XNF3_9ZZZZ</name>
<dbReference type="Pfam" id="PF08348">
    <property type="entry name" value="PAS_6"/>
    <property type="match status" value="1"/>
</dbReference>
<dbReference type="InterPro" id="IPR039445">
    <property type="entry name" value="DauR-like_HTH"/>
</dbReference>
<reference evidence="3" key="1">
    <citation type="submission" date="2018-05" db="EMBL/GenBank/DDBJ databases">
        <authorList>
            <person name="Lanie J.A."/>
            <person name="Ng W.-L."/>
            <person name="Kazmierczak K.M."/>
            <person name="Andrzejewski T.M."/>
            <person name="Davidsen T.M."/>
            <person name="Wayne K.J."/>
            <person name="Tettelin H."/>
            <person name="Glass J.I."/>
            <person name="Rusch D."/>
            <person name="Podicherti R."/>
            <person name="Tsui H.-C.T."/>
            <person name="Winkler M.E."/>
        </authorList>
    </citation>
    <scope>NUCLEOTIDE SEQUENCE</scope>
</reference>
<gene>
    <name evidence="3" type="ORF">METZ01_LOCUS119133</name>
</gene>
<evidence type="ECO:0000259" key="2">
    <source>
        <dbReference type="Pfam" id="PF13309"/>
    </source>
</evidence>
<dbReference type="Pfam" id="PF13309">
    <property type="entry name" value="HTH_22"/>
    <property type="match status" value="1"/>
</dbReference>
<dbReference type="PANTHER" id="PTHR35568">
    <property type="entry name" value="TRANSCRIPTIONAL REGULATOR DAUR"/>
    <property type="match status" value="1"/>
</dbReference>
<dbReference type="InterPro" id="IPR039446">
    <property type="entry name" value="DauR-like"/>
</dbReference>
<dbReference type="InterPro" id="IPR013559">
    <property type="entry name" value="YheO"/>
</dbReference>